<reference evidence="5" key="1">
    <citation type="submission" date="2025-08" db="UniProtKB">
        <authorList>
            <consortium name="Ensembl"/>
        </authorList>
    </citation>
    <scope>IDENTIFICATION</scope>
</reference>
<dbReference type="PANTHER" id="PTHR37984">
    <property type="entry name" value="PROTEIN CBG26694"/>
    <property type="match status" value="1"/>
</dbReference>
<dbReference type="SUPFAM" id="SSF53098">
    <property type="entry name" value="Ribonuclease H-like"/>
    <property type="match status" value="1"/>
</dbReference>
<feature type="domain" description="Integrase catalytic" evidence="4">
    <location>
        <begin position="342"/>
        <end position="500"/>
    </location>
</feature>
<keyword evidence="6" id="KW-1185">Reference proteome</keyword>
<dbReference type="InterPro" id="IPR001584">
    <property type="entry name" value="Integrase_cat-core"/>
</dbReference>
<dbReference type="AlphaFoldDB" id="A0A8C1N255"/>
<dbReference type="InterPro" id="IPR036397">
    <property type="entry name" value="RNaseH_sf"/>
</dbReference>
<dbReference type="InterPro" id="IPR012337">
    <property type="entry name" value="RNaseH-like_sf"/>
</dbReference>
<dbReference type="Gene3D" id="3.30.420.10">
    <property type="entry name" value="Ribonuclease H-like superfamily/Ribonuclease H"/>
    <property type="match status" value="1"/>
</dbReference>
<dbReference type="FunFam" id="3.10.20.370:FF:000001">
    <property type="entry name" value="Retrovirus-related Pol polyprotein from transposon 17.6-like protein"/>
    <property type="match status" value="1"/>
</dbReference>
<dbReference type="Proteomes" id="UP000694427">
    <property type="component" value="Unplaced"/>
</dbReference>
<proteinExistence type="predicted"/>
<dbReference type="Pfam" id="PF17919">
    <property type="entry name" value="RT_RNaseH_2"/>
    <property type="match status" value="1"/>
</dbReference>
<dbReference type="InterPro" id="IPR041588">
    <property type="entry name" value="Integrase_H2C2"/>
</dbReference>
<protein>
    <recommendedName>
        <fullName evidence="1">Gypsy retrotransposon integrase-like protein 1</fullName>
    </recommendedName>
</protein>
<evidence type="ECO:0000256" key="2">
    <source>
        <dbReference type="SAM" id="Coils"/>
    </source>
</evidence>
<name>A0A8C1N255_CYPCA</name>
<dbReference type="InterPro" id="IPR043502">
    <property type="entry name" value="DNA/RNA_pol_sf"/>
</dbReference>
<dbReference type="Gene3D" id="3.10.20.370">
    <property type="match status" value="1"/>
</dbReference>
<dbReference type="SUPFAM" id="SSF56672">
    <property type="entry name" value="DNA/RNA polymerases"/>
    <property type="match status" value="1"/>
</dbReference>
<keyword evidence="3" id="KW-0732">Signal</keyword>
<dbReference type="Gene3D" id="1.10.340.70">
    <property type="match status" value="1"/>
</dbReference>
<dbReference type="GO" id="GO:0003676">
    <property type="term" value="F:nucleic acid binding"/>
    <property type="evidence" value="ECO:0007669"/>
    <property type="project" value="InterPro"/>
</dbReference>
<dbReference type="FunFam" id="3.30.420.10:FF:000032">
    <property type="entry name" value="Retrovirus-related Pol polyprotein from transposon 297-like Protein"/>
    <property type="match status" value="1"/>
</dbReference>
<keyword evidence="2" id="KW-0175">Coiled coil</keyword>
<dbReference type="GO" id="GO:0015074">
    <property type="term" value="P:DNA integration"/>
    <property type="evidence" value="ECO:0007669"/>
    <property type="project" value="InterPro"/>
</dbReference>
<dbReference type="Ensembl" id="ENSCCRT00010094382.1">
    <property type="protein sequence ID" value="ENSCCRP00010085077.1"/>
    <property type="gene ID" value="ENSCCRG00010037161.1"/>
</dbReference>
<accession>A0A8C1N255</accession>
<evidence type="ECO:0000256" key="1">
    <source>
        <dbReference type="ARBA" id="ARBA00039658"/>
    </source>
</evidence>
<evidence type="ECO:0000259" key="4">
    <source>
        <dbReference type="PROSITE" id="PS50994"/>
    </source>
</evidence>
<sequence length="687" mass="77489">MTLLCTHLTFLPILAILNRYSSGQSAFETLKSCLTKAPVLAYADFALPFVVYTDASHQGLGAVLSQVQDGREHVIAYASRSLHPAERNDSNYSSFKLELLALKWAVTEKFKDYLTGSKFTVVTDNNPVAHLQTAKLGAVEQRWVAQLASYDFVVKYRAGRENDNADSLSRLPVPITEQNQLAEVQQIDANGGAVTLGILGIDEWREAQQGDDELQVVMRYVRSASVPTTFERRALPLRAQQLLRHVSRLAIHDGVLYKKMIDPNTQECRLQIVCPAVQQEEVWRRYHEALAHAGVERTLTRVRSHFYWPKMEEMMRGFHSGCVACSLQKGRDSHKAPLNPIAVSCPLEVVALDFLSLGRPNDSYQNILVVVDMFTRYAWAIPTKDQTAQTTVRALWTHVVQTFGCPLRFHSDRGPNFESELVQEFCLLYGMVKSRTTSYHPAGNGRVERVNQTLLNMLRTLGQEKQDRWPDFLPELMQAYNNTVHSATGFAPAYLMFGRTVRIPVDLGLGVVFDQQKWDHGGWVQDHYKKLKWAYAVAKNNIDQAAEKMKQIYDRGAKDVPLLDGQRVWVRDRNRQGRGKLCGWLSPVPHIVIGTLGETGLVYRVRPEQGGKEKVLHRNALKLCAASEGEVLAPPSTFNTTPIVTAQDPVQYSVWVASASEPVNMGNETVRRSTRTNVGQRPMRYRE</sequence>
<feature type="coiled-coil region" evidence="2">
    <location>
        <begin position="528"/>
        <end position="555"/>
    </location>
</feature>
<dbReference type="InterPro" id="IPR041577">
    <property type="entry name" value="RT_RNaseH_2"/>
</dbReference>
<reference evidence="5" key="2">
    <citation type="submission" date="2025-09" db="UniProtKB">
        <authorList>
            <consortium name="Ensembl"/>
        </authorList>
    </citation>
    <scope>IDENTIFICATION</scope>
</reference>
<feature type="signal peptide" evidence="3">
    <location>
        <begin position="1"/>
        <end position="23"/>
    </location>
</feature>
<dbReference type="FunFam" id="1.10.340.70:FF:000001">
    <property type="entry name" value="Retrovirus-related Pol polyprotein from transposon gypsy-like Protein"/>
    <property type="match status" value="1"/>
</dbReference>
<dbReference type="PROSITE" id="PS50994">
    <property type="entry name" value="INTEGRASE"/>
    <property type="match status" value="1"/>
</dbReference>
<evidence type="ECO:0000313" key="5">
    <source>
        <dbReference type="Ensembl" id="ENSCCRP00010085077.1"/>
    </source>
</evidence>
<organism evidence="5 6">
    <name type="scientific">Cyprinus carpio</name>
    <name type="common">Common carp</name>
    <dbReference type="NCBI Taxonomy" id="7962"/>
    <lineage>
        <taxon>Eukaryota</taxon>
        <taxon>Metazoa</taxon>
        <taxon>Chordata</taxon>
        <taxon>Craniata</taxon>
        <taxon>Vertebrata</taxon>
        <taxon>Euteleostomi</taxon>
        <taxon>Actinopterygii</taxon>
        <taxon>Neopterygii</taxon>
        <taxon>Teleostei</taxon>
        <taxon>Ostariophysi</taxon>
        <taxon>Cypriniformes</taxon>
        <taxon>Cyprinidae</taxon>
        <taxon>Cyprininae</taxon>
        <taxon>Cyprinus</taxon>
    </lineage>
</organism>
<evidence type="ECO:0000256" key="3">
    <source>
        <dbReference type="SAM" id="SignalP"/>
    </source>
</evidence>
<dbReference type="PANTHER" id="PTHR37984:SF15">
    <property type="entry name" value="INTEGRASE CATALYTIC DOMAIN-CONTAINING PROTEIN"/>
    <property type="match status" value="1"/>
</dbReference>
<feature type="chain" id="PRO_5034538625" description="Gypsy retrotransposon integrase-like protein 1" evidence="3">
    <location>
        <begin position="24"/>
        <end position="687"/>
    </location>
</feature>
<evidence type="ECO:0000313" key="6">
    <source>
        <dbReference type="Proteomes" id="UP000694427"/>
    </source>
</evidence>
<dbReference type="Pfam" id="PF17921">
    <property type="entry name" value="Integrase_H2C2"/>
    <property type="match status" value="1"/>
</dbReference>
<dbReference type="Pfam" id="PF00665">
    <property type="entry name" value="rve"/>
    <property type="match status" value="1"/>
</dbReference>
<dbReference type="CDD" id="cd09274">
    <property type="entry name" value="RNase_HI_RT_Ty3"/>
    <property type="match status" value="1"/>
</dbReference>
<dbReference type="InterPro" id="IPR050951">
    <property type="entry name" value="Retrovirus_Pol_polyprotein"/>
</dbReference>